<name>A0A1E7QJ31_WOLPI</name>
<feature type="transmembrane region" description="Helical" evidence="3">
    <location>
        <begin position="286"/>
        <end position="310"/>
    </location>
</feature>
<keyword evidence="2" id="KW-0813">Transport</keyword>
<feature type="transmembrane region" description="Helical" evidence="3">
    <location>
        <begin position="256"/>
        <end position="279"/>
    </location>
</feature>
<feature type="transmembrane region" description="Helical" evidence="3">
    <location>
        <begin position="125"/>
        <end position="147"/>
    </location>
</feature>
<evidence type="ECO:0000256" key="2">
    <source>
        <dbReference type="ARBA" id="ARBA00022448"/>
    </source>
</evidence>
<proteinExistence type="predicted"/>
<feature type="transmembrane region" description="Helical" evidence="3">
    <location>
        <begin position="6"/>
        <end position="26"/>
    </location>
</feature>
<dbReference type="AlphaFoldDB" id="A0A1E7QJ31"/>
<comment type="caution">
    <text evidence="4">The sequence shown here is derived from an EMBL/GenBank/DDBJ whole genome shotgun (WGS) entry which is preliminary data.</text>
</comment>
<dbReference type="Proteomes" id="UP000175679">
    <property type="component" value="Unassembled WGS sequence"/>
</dbReference>
<feature type="transmembrane region" description="Helical" evidence="3">
    <location>
        <begin position="38"/>
        <end position="56"/>
    </location>
</feature>
<evidence type="ECO:0000313" key="4">
    <source>
        <dbReference type="EMBL" id="OEY86478.1"/>
    </source>
</evidence>
<feature type="transmembrane region" description="Helical" evidence="3">
    <location>
        <begin position="168"/>
        <end position="187"/>
    </location>
</feature>
<reference evidence="4 5" key="1">
    <citation type="submission" date="2016-09" db="EMBL/GenBank/DDBJ databases">
        <title>Genomic evidence for plant-parasitic nematodes as the earliest Wolbachia hosts.</title>
        <authorList>
            <person name="Brown A.M."/>
            <person name="Wasala S.K."/>
            <person name="Howe D.K."/>
            <person name="Peetz A.B."/>
            <person name="Zasada I.A."/>
            <person name="Denver D.R."/>
        </authorList>
    </citation>
    <scope>NUCLEOTIDE SEQUENCE [LARGE SCALE GENOMIC DNA]</scope>
    <source>
        <strain evidence="5">wPpe</strain>
    </source>
</reference>
<dbReference type="PANTHER" id="PTHR36838">
    <property type="entry name" value="AUXIN EFFLUX CARRIER FAMILY PROTEIN"/>
    <property type="match status" value="1"/>
</dbReference>
<evidence type="ECO:0000313" key="5">
    <source>
        <dbReference type="Proteomes" id="UP000175679"/>
    </source>
</evidence>
<comment type="subcellular location">
    <subcellularLocation>
        <location evidence="1">Endomembrane system</location>
        <topology evidence="1">Multi-pass membrane protein</topology>
    </subcellularLocation>
</comment>
<feature type="transmembrane region" description="Helical" evidence="3">
    <location>
        <begin position="193"/>
        <end position="211"/>
    </location>
</feature>
<evidence type="ECO:0000256" key="3">
    <source>
        <dbReference type="SAM" id="Phobius"/>
    </source>
</evidence>
<sequence length="319" mass="36094">MFQASLFFTLFLKILPIYMIIFIGYLSGKCLKIDKNTISEILFYIINPLVVLYGVSRIDVSLQVAFLPILILCIGSVMSLMVYYISSFVFKDNTKNILAFSSGSTSMGYFGLPIAVALQFDEHTISAYIVCYIGMLLFENSLGFYIAANGIYTKKECLFKLFKIPSSYAMLLGFILSIFDVHIPHFLSDCMVSIRGTFVTLGMMLLGICIAQITNFKIDWKIAFTTIMVKYILWPLFVLSIVLLDKYIIKIYDEKIYKALILLAIIPVSGSSIILANILNYKPDRVALLLFISVTVGLFYVPLVISLFFAKLFFLSMHI</sequence>
<dbReference type="GO" id="GO:0012505">
    <property type="term" value="C:endomembrane system"/>
    <property type="evidence" value="ECO:0007669"/>
    <property type="project" value="UniProtKB-SubCell"/>
</dbReference>
<dbReference type="OrthoDB" id="9810457at2"/>
<keyword evidence="3" id="KW-1133">Transmembrane helix</keyword>
<keyword evidence="3" id="KW-0812">Transmembrane</keyword>
<dbReference type="Gene3D" id="1.20.1530.20">
    <property type="match status" value="1"/>
</dbReference>
<feature type="transmembrane region" description="Helical" evidence="3">
    <location>
        <begin position="62"/>
        <end position="85"/>
    </location>
</feature>
<keyword evidence="3" id="KW-0472">Membrane</keyword>
<feature type="transmembrane region" description="Helical" evidence="3">
    <location>
        <begin position="223"/>
        <end position="244"/>
    </location>
</feature>
<dbReference type="RefSeq" id="WP_070065219.1">
    <property type="nucleotide sequence ID" value="NZ_MJMG01000009.1"/>
</dbReference>
<gene>
    <name evidence="4" type="ORF">BIY23_03525</name>
</gene>
<protein>
    <submittedName>
        <fullName evidence="4">Permease</fullName>
    </submittedName>
</protein>
<dbReference type="PANTHER" id="PTHR36838:SF1">
    <property type="entry name" value="SLR1864 PROTEIN"/>
    <property type="match status" value="1"/>
</dbReference>
<dbReference type="EMBL" id="MJMG01000009">
    <property type="protein sequence ID" value="OEY86478.1"/>
    <property type="molecule type" value="Genomic_DNA"/>
</dbReference>
<dbReference type="InterPro" id="IPR038770">
    <property type="entry name" value="Na+/solute_symporter_sf"/>
</dbReference>
<feature type="transmembrane region" description="Helical" evidence="3">
    <location>
        <begin position="97"/>
        <end position="119"/>
    </location>
</feature>
<organism evidence="4 5">
    <name type="scientific">Wolbachia pipientis</name>
    <dbReference type="NCBI Taxonomy" id="955"/>
    <lineage>
        <taxon>Bacteria</taxon>
        <taxon>Pseudomonadati</taxon>
        <taxon>Pseudomonadota</taxon>
        <taxon>Alphaproteobacteria</taxon>
        <taxon>Rickettsiales</taxon>
        <taxon>Anaplasmataceae</taxon>
        <taxon>Wolbachieae</taxon>
        <taxon>Wolbachia</taxon>
    </lineage>
</organism>
<keyword evidence="5" id="KW-1185">Reference proteome</keyword>
<evidence type="ECO:0000256" key="1">
    <source>
        <dbReference type="ARBA" id="ARBA00004127"/>
    </source>
</evidence>
<accession>A0A1E7QJ31</accession>